<dbReference type="EMBL" id="AP024425">
    <property type="protein sequence ID" value="BCR94857.1"/>
    <property type="molecule type" value="Genomic_DNA"/>
</dbReference>
<feature type="chain" id="PRO_5031471368" evidence="2">
    <location>
        <begin position="32"/>
        <end position="176"/>
    </location>
</feature>
<evidence type="ECO:0000313" key="4">
    <source>
        <dbReference type="Proteomes" id="UP000661280"/>
    </source>
</evidence>
<sequence>MGLPLPPHIKIRMSVVLMPLLLLQLLHLVEVLVVLSPPPPPPLLPLIAGPLRFNWNAQKLLMPSKMPGLRSRRGFYPPRDLTEGQKLRKKELREEIARLKEREREHNEALRVKTEQWDTARKGLVDAVERHDSERAESFAPDYQLSKELDEQIKSAVAEIKGLEHNIFFTRFTACI</sequence>
<gene>
    <name evidence="3" type="ORF">AKAW2_11903S</name>
</gene>
<proteinExistence type="predicted"/>
<keyword evidence="1" id="KW-0175">Coiled coil</keyword>
<name>A0A7R7W1V8_ASPKA</name>
<reference evidence="3" key="1">
    <citation type="submission" date="2021-01" db="EMBL/GenBank/DDBJ databases">
        <authorList>
            <consortium name="Aspergillus luchuensis mut. kawachii IFO 4304 genome sequencing consortium"/>
            <person name="Kazuki M."/>
            <person name="Futagami T."/>
        </authorList>
    </citation>
    <scope>NUCLEOTIDE SEQUENCE</scope>
    <source>
        <strain evidence="3">IFO 4308</strain>
    </source>
</reference>
<evidence type="ECO:0000256" key="1">
    <source>
        <dbReference type="SAM" id="Coils"/>
    </source>
</evidence>
<reference evidence="3" key="2">
    <citation type="submission" date="2021-02" db="EMBL/GenBank/DDBJ databases">
        <title>Aspergillus luchuensis mut. kawachii IFO 4304 genome sequence.</title>
        <authorList>
            <person name="Mori K."/>
            <person name="Kadooka C."/>
            <person name="Goto M."/>
            <person name="Futagami T."/>
        </authorList>
    </citation>
    <scope>NUCLEOTIDE SEQUENCE</scope>
    <source>
        <strain evidence="3">IFO 4308</strain>
    </source>
</reference>
<keyword evidence="2" id="KW-0732">Signal</keyword>
<dbReference type="KEGG" id="aluc:AKAW2_11903S"/>
<dbReference type="Proteomes" id="UP000661280">
    <property type="component" value="Chromosome 1"/>
</dbReference>
<dbReference type="GeneID" id="64956182"/>
<organism evidence="3 4">
    <name type="scientific">Aspergillus kawachii</name>
    <name type="common">White koji mold</name>
    <name type="synonym">Aspergillus awamori var. kawachi</name>
    <dbReference type="NCBI Taxonomy" id="1069201"/>
    <lineage>
        <taxon>Eukaryota</taxon>
        <taxon>Fungi</taxon>
        <taxon>Dikarya</taxon>
        <taxon>Ascomycota</taxon>
        <taxon>Pezizomycotina</taxon>
        <taxon>Eurotiomycetes</taxon>
        <taxon>Eurotiomycetidae</taxon>
        <taxon>Eurotiales</taxon>
        <taxon>Aspergillaceae</taxon>
        <taxon>Aspergillus</taxon>
        <taxon>Aspergillus subgen. Circumdati</taxon>
    </lineage>
</organism>
<accession>A0A7R7W1V8</accession>
<dbReference type="RefSeq" id="XP_041538623.1">
    <property type="nucleotide sequence ID" value="XM_041684439.1"/>
</dbReference>
<feature type="coiled-coil region" evidence="1">
    <location>
        <begin position="82"/>
        <end position="116"/>
    </location>
</feature>
<dbReference type="AlphaFoldDB" id="A0A7R7W1V8"/>
<dbReference type="OrthoDB" id="4500329at2759"/>
<evidence type="ECO:0000313" key="3">
    <source>
        <dbReference type="EMBL" id="BCR94857.1"/>
    </source>
</evidence>
<feature type="signal peptide" evidence="2">
    <location>
        <begin position="1"/>
        <end position="31"/>
    </location>
</feature>
<protein>
    <submittedName>
        <fullName evidence="3">Uncharacterized protein</fullName>
    </submittedName>
</protein>
<evidence type="ECO:0000256" key="2">
    <source>
        <dbReference type="SAM" id="SignalP"/>
    </source>
</evidence>
<keyword evidence="4" id="KW-1185">Reference proteome</keyword>